<dbReference type="OrthoDB" id="3210235at2"/>
<dbReference type="PROSITE" id="PS50977">
    <property type="entry name" value="HTH_TETR_2"/>
    <property type="match status" value="1"/>
</dbReference>
<dbReference type="Gene3D" id="1.10.10.60">
    <property type="entry name" value="Homeodomain-like"/>
    <property type="match status" value="1"/>
</dbReference>
<evidence type="ECO:0000313" key="5">
    <source>
        <dbReference type="Proteomes" id="UP000077143"/>
    </source>
</evidence>
<evidence type="ECO:0000256" key="1">
    <source>
        <dbReference type="ARBA" id="ARBA00023125"/>
    </source>
</evidence>
<evidence type="ECO:0000259" key="3">
    <source>
        <dbReference type="PROSITE" id="PS50977"/>
    </source>
</evidence>
<proteinExistence type="predicted"/>
<dbReference type="InterPro" id="IPR050109">
    <property type="entry name" value="HTH-type_TetR-like_transc_reg"/>
</dbReference>
<organism evidence="4 5">
    <name type="scientific">Mycobacterium adipatum</name>
    <dbReference type="NCBI Taxonomy" id="1682113"/>
    <lineage>
        <taxon>Bacteria</taxon>
        <taxon>Bacillati</taxon>
        <taxon>Actinomycetota</taxon>
        <taxon>Actinomycetes</taxon>
        <taxon>Mycobacteriales</taxon>
        <taxon>Mycobacteriaceae</taxon>
        <taxon>Mycobacterium</taxon>
    </lineage>
</organism>
<dbReference type="SUPFAM" id="SSF48498">
    <property type="entry name" value="Tetracyclin repressor-like, C-terminal domain"/>
    <property type="match status" value="1"/>
</dbReference>
<dbReference type="KEGG" id="madi:A7U43_14020"/>
<dbReference type="STRING" id="1682113.A7U43_14020"/>
<feature type="domain" description="HTH tetR-type" evidence="3">
    <location>
        <begin position="7"/>
        <end position="67"/>
    </location>
</feature>
<dbReference type="PRINTS" id="PR00455">
    <property type="entry name" value="HTHTETR"/>
</dbReference>
<dbReference type="PANTHER" id="PTHR30055">
    <property type="entry name" value="HTH-TYPE TRANSCRIPTIONAL REGULATOR RUTR"/>
    <property type="match status" value="1"/>
</dbReference>
<dbReference type="InterPro" id="IPR036271">
    <property type="entry name" value="Tet_transcr_reg_TetR-rel_C_sf"/>
</dbReference>
<dbReference type="InterPro" id="IPR009057">
    <property type="entry name" value="Homeodomain-like_sf"/>
</dbReference>
<dbReference type="Gene3D" id="1.10.357.10">
    <property type="entry name" value="Tetracycline Repressor, domain 2"/>
    <property type="match status" value="1"/>
</dbReference>
<name>A0A172UMR0_9MYCO</name>
<sequence>MDHQRWDDTQIAVLDACVTCAEEKGFAGLTTRRVAELAGVNEVTIFRRFGSKSGLINAAFEREAAAMSDAVGDYSADLRGDLRRMVTAVWDATGRRRAVLPAILSELATNAELRSAASHSVREMTRVTDIIAKYQQRGLLIDEPPLQAYAALVGPLVYLGIVSRLLPDPPELDGDAHVEKYLKGHAREEKS</sequence>
<dbReference type="Pfam" id="PF00440">
    <property type="entry name" value="TetR_N"/>
    <property type="match status" value="1"/>
</dbReference>
<dbReference type="EMBL" id="CP015596">
    <property type="protein sequence ID" value="ANE80276.1"/>
    <property type="molecule type" value="Genomic_DNA"/>
</dbReference>
<dbReference type="SUPFAM" id="SSF46689">
    <property type="entry name" value="Homeodomain-like"/>
    <property type="match status" value="1"/>
</dbReference>
<dbReference type="GO" id="GO:0000976">
    <property type="term" value="F:transcription cis-regulatory region binding"/>
    <property type="evidence" value="ECO:0007669"/>
    <property type="project" value="TreeGrafter"/>
</dbReference>
<dbReference type="AlphaFoldDB" id="A0A172UMR0"/>
<dbReference type="GO" id="GO:0003700">
    <property type="term" value="F:DNA-binding transcription factor activity"/>
    <property type="evidence" value="ECO:0007669"/>
    <property type="project" value="TreeGrafter"/>
</dbReference>
<feature type="DNA-binding region" description="H-T-H motif" evidence="2">
    <location>
        <begin position="30"/>
        <end position="49"/>
    </location>
</feature>
<protein>
    <recommendedName>
        <fullName evidence="3">HTH tetR-type domain-containing protein</fullName>
    </recommendedName>
</protein>
<keyword evidence="5" id="KW-1185">Reference proteome</keyword>
<dbReference type="InterPro" id="IPR001647">
    <property type="entry name" value="HTH_TetR"/>
</dbReference>
<reference evidence="4 5" key="1">
    <citation type="submission" date="2016-05" db="EMBL/GenBank/DDBJ databases">
        <title>Complete genome sequence of a phthalic acid esters degrading Mycobacterium sp. YC-RL4.</title>
        <authorList>
            <person name="Ren L."/>
            <person name="Fan S."/>
            <person name="Ruth N."/>
            <person name="Jia Y."/>
            <person name="Wang J."/>
            <person name="Qiao C."/>
        </authorList>
    </citation>
    <scope>NUCLEOTIDE SEQUENCE [LARGE SCALE GENOMIC DNA]</scope>
    <source>
        <strain evidence="4 5">YC-RL4</strain>
    </source>
</reference>
<evidence type="ECO:0000256" key="2">
    <source>
        <dbReference type="PROSITE-ProRule" id="PRU00335"/>
    </source>
</evidence>
<gene>
    <name evidence="4" type="ORF">A7U43_14020</name>
</gene>
<dbReference type="Proteomes" id="UP000077143">
    <property type="component" value="Chromosome"/>
</dbReference>
<dbReference type="RefSeq" id="WP_067996182.1">
    <property type="nucleotide sequence ID" value="NZ_JBFUXV010000091.1"/>
</dbReference>
<evidence type="ECO:0000313" key="4">
    <source>
        <dbReference type="EMBL" id="ANE80276.1"/>
    </source>
</evidence>
<accession>A0A172UMR0</accession>
<keyword evidence="1 2" id="KW-0238">DNA-binding</keyword>
<dbReference type="PANTHER" id="PTHR30055:SF223">
    <property type="entry name" value="HTH-TYPE TRANSCRIPTIONAL REGULATOR UIDR"/>
    <property type="match status" value="1"/>
</dbReference>